<dbReference type="AlphaFoldDB" id="A0A9Q3E6Q9"/>
<evidence type="ECO:0000256" key="1">
    <source>
        <dbReference type="SAM" id="MobiDB-lite"/>
    </source>
</evidence>
<organism evidence="3 4">
    <name type="scientific">Austropuccinia psidii MF-1</name>
    <dbReference type="NCBI Taxonomy" id="1389203"/>
    <lineage>
        <taxon>Eukaryota</taxon>
        <taxon>Fungi</taxon>
        <taxon>Dikarya</taxon>
        <taxon>Basidiomycota</taxon>
        <taxon>Pucciniomycotina</taxon>
        <taxon>Pucciniomycetes</taxon>
        <taxon>Pucciniales</taxon>
        <taxon>Sphaerophragmiaceae</taxon>
        <taxon>Austropuccinia</taxon>
    </lineage>
</organism>
<evidence type="ECO:0000313" key="3">
    <source>
        <dbReference type="EMBL" id="MBW0513306.1"/>
    </source>
</evidence>
<name>A0A9Q3E6Q9_9BASI</name>
<keyword evidence="2" id="KW-1133">Transmembrane helix</keyword>
<dbReference type="Proteomes" id="UP000765509">
    <property type="component" value="Unassembled WGS sequence"/>
</dbReference>
<accession>A0A9Q3E6Q9</accession>
<sequence length="427" mass="46524">MVQRNGLQSISKRRRLLYSRAMSSPTNPAGTVSSEPTPSITQETSRSYPVVAAALKVPTAGSTFSSWRPSPAPPSNAGVLTATSRVGKTTASSPAKSDSTAFAPSMAENAATKSQNGTLSSPFTVPQASSPETTSSIPFPTKTVPFPVTRTAPMEMAQNSSLKTQTQGLTTSQLKVISRLNLNRLRAEQKLFEHENSTLSIILAISGVFFALGFCLAMAGRWSQGLSRVKNYLNFRSIGKKRRNTKLRVLHLVNETRCNSLPISKEEIMTSFHNVPPPPLNKAFSRNSNQTGSSTFDYVDGSCIDGPYIEGPYVDCPYVDGPYIDGSIINGPYIEGTNIDTPYTAASRLSNQSALMYNSRKSHVQVPRYHIPTAMFPPSARPPRERFSSISSVNDPELLPYSSLRISRSDVYEIAEWMRINGNGPAR</sequence>
<keyword evidence="2" id="KW-0812">Transmembrane</keyword>
<keyword evidence="4" id="KW-1185">Reference proteome</keyword>
<protein>
    <submittedName>
        <fullName evidence="3">Uncharacterized protein</fullName>
    </submittedName>
</protein>
<evidence type="ECO:0000313" key="4">
    <source>
        <dbReference type="Proteomes" id="UP000765509"/>
    </source>
</evidence>
<feature type="compositionally biased region" description="Polar residues" evidence="1">
    <location>
        <begin position="111"/>
        <end position="137"/>
    </location>
</feature>
<comment type="caution">
    <text evidence="3">The sequence shown here is derived from an EMBL/GenBank/DDBJ whole genome shotgun (WGS) entry which is preliminary data.</text>
</comment>
<proteinExistence type="predicted"/>
<evidence type="ECO:0000256" key="2">
    <source>
        <dbReference type="SAM" id="Phobius"/>
    </source>
</evidence>
<feature type="region of interest" description="Disordered" evidence="1">
    <location>
        <begin position="61"/>
        <end position="144"/>
    </location>
</feature>
<keyword evidence="2" id="KW-0472">Membrane</keyword>
<feature type="region of interest" description="Disordered" evidence="1">
    <location>
        <begin position="1"/>
        <end position="45"/>
    </location>
</feature>
<feature type="compositionally biased region" description="Polar residues" evidence="1">
    <location>
        <begin position="21"/>
        <end position="45"/>
    </location>
</feature>
<dbReference type="EMBL" id="AVOT02023337">
    <property type="protein sequence ID" value="MBW0513306.1"/>
    <property type="molecule type" value="Genomic_DNA"/>
</dbReference>
<feature type="transmembrane region" description="Helical" evidence="2">
    <location>
        <begin position="199"/>
        <end position="220"/>
    </location>
</feature>
<feature type="compositionally biased region" description="Polar residues" evidence="1">
    <location>
        <begin position="81"/>
        <end position="102"/>
    </location>
</feature>
<reference evidence="3" key="1">
    <citation type="submission" date="2021-03" db="EMBL/GenBank/DDBJ databases">
        <title>Draft genome sequence of rust myrtle Austropuccinia psidii MF-1, a brazilian biotype.</title>
        <authorList>
            <person name="Quecine M.C."/>
            <person name="Pachon D.M.R."/>
            <person name="Bonatelli M.L."/>
            <person name="Correr F.H."/>
            <person name="Franceschini L.M."/>
            <person name="Leite T.F."/>
            <person name="Margarido G.R.A."/>
            <person name="Almeida C.A."/>
            <person name="Ferrarezi J.A."/>
            <person name="Labate C.A."/>
        </authorList>
    </citation>
    <scope>NUCLEOTIDE SEQUENCE</scope>
    <source>
        <strain evidence="3">MF-1</strain>
    </source>
</reference>
<feature type="compositionally biased region" description="Polar residues" evidence="1">
    <location>
        <begin position="1"/>
        <end position="10"/>
    </location>
</feature>
<gene>
    <name evidence="3" type="ORF">O181_053021</name>
</gene>